<evidence type="ECO:0000313" key="9">
    <source>
        <dbReference type="EMBL" id="TFF74922.1"/>
    </source>
</evidence>
<dbReference type="Proteomes" id="UP000297914">
    <property type="component" value="Unassembled WGS sequence"/>
</dbReference>
<feature type="domain" description="HAMP" evidence="7">
    <location>
        <begin position="338"/>
        <end position="392"/>
    </location>
</feature>
<evidence type="ECO:0000313" key="8">
    <source>
        <dbReference type="EMBL" id="TFF71803.1"/>
    </source>
</evidence>
<dbReference type="SMART" id="SM00283">
    <property type="entry name" value="MA"/>
    <property type="match status" value="1"/>
</dbReference>
<dbReference type="GO" id="GO:0007165">
    <property type="term" value="P:signal transduction"/>
    <property type="evidence" value="ECO:0007669"/>
    <property type="project" value="UniProtKB-KW"/>
</dbReference>
<dbReference type="RefSeq" id="WP_134697039.1">
    <property type="nucleotide sequence ID" value="NZ_QORJ01000051.1"/>
</dbReference>
<comment type="subcellular location">
    <subcellularLocation>
        <location evidence="1">Membrane</location>
    </subcellularLocation>
</comment>
<sequence>MKIVTVSNLGLTILLGCTLGMGAIGWYGSQRLANLLSYVLGAAWQTADGAMEGSIELGNQSLYIQKMLTGTPLDEHELQRAREAATDALRRVEEGRLIDAAAVSALSQHEQAYQQQQAQLLDLYHAFTGIDEAMRASSERMSRLSTQLEVIGDGAVESLTLSPDQAISWNGGLATRWQAADGGMEANIGFLRQLYALEKMQSEGPTPAIQAELAQATRFYQEAVDGMLATGLFDVPGDGEFAGQSLSAQYRALQTDNARLIREWISALAAYQAQLARYERSADQLRLALVEIEAKGDATVEDQVGQLNAIIGYTRDLILGGLLLSLLIVTCCGFWLVRAIVRPLLQLDQRMRDIAAGDGDLNARLHLQRDDELGSLAGSVDRFIEKLQRMISATMDNNQHINQHVHTSVNRVQAISQSSRQTAEHAQALHLDSERMVQVATTISDNCSLAAQHANEVRQLTTKSSHYVTSTSAGMQRVVVEVGECAGAINALKEQASQIGQIISSISSISEQTNLLALNAAIEAARAGEMGRGFAVVADEVRTLANRTAISSAEITGVINSIQQQTEQAYLMMQRNLATVESGMADSDNTRQILFKVEEAIDQLADMVQQVADATCQLSRTLGHTTDKVSDISLQAQTGEQEAQECLQLASSLHQASQQQQRLLSQFRV</sequence>
<dbReference type="OrthoDB" id="5613951at2"/>
<dbReference type="SUPFAM" id="SSF58104">
    <property type="entry name" value="Methyl-accepting chemotaxis protein (MCP) signaling domain"/>
    <property type="match status" value="1"/>
</dbReference>
<dbReference type="Pfam" id="PF00015">
    <property type="entry name" value="MCPsignal"/>
    <property type="match status" value="1"/>
</dbReference>
<dbReference type="PROSITE" id="PS51257">
    <property type="entry name" value="PROKAR_LIPOPROTEIN"/>
    <property type="match status" value="1"/>
</dbReference>
<dbReference type="Proteomes" id="UP000297720">
    <property type="component" value="Unassembled WGS sequence"/>
</dbReference>
<dbReference type="InterPro" id="IPR003660">
    <property type="entry name" value="HAMP_dom"/>
</dbReference>
<dbReference type="CDD" id="cd06225">
    <property type="entry name" value="HAMP"/>
    <property type="match status" value="1"/>
</dbReference>
<dbReference type="Pfam" id="PF00672">
    <property type="entry name" value="HAMP"/>
    <property type="match status" value="1"/>
</dbReference>
<dbReference type="PROSITE" id="PS50111">
    <property type="entry name" value="CHEMOTAXIS_TRANSDUC_2"/>
    <property type="match status" value="1"/>
</dbReference>
<organism evidence="9 11">
    <name type="scientific">Aeromonas taiwanensis</name>
    <dbReference type="NCBI Taxonomy" id="633417"/>
    <lineage>
        <taxon>Bacteria</taxon>
        <taxon>Pseudomonadati</taxon>
        <taxon>Pseudomonadota</taxon>
        <taxon>Gammaproteobacteria</taxon>
        <taxon>Aeromonadales</taxon>
        <taxon>Aeromonadaceae</taxon>
        <taxon>Aeromonas</taxon>
    </lineage>
</organism>
<keyword evidence="5" id="KW-0175">Coiled coil</keyword>
<accession>A0A5F0K665</accession>
<dbReference type="PANTHER" id="PTHR32089">
    <property type="entry name" value="METHYL-ACCEPTING CHEMOTAXIS PROTEIN MCPB"/>
    <property type="match status" value="1"/>
</dbReference>
<feature type="domain" description="Methyl-accepting transducer" evidence="6">
    <location>
        <begin position="397"/>
        <end position="633"/>
    </location>
</feature>
<dbReference type="InterPro" id="IPR004089">
    <property type="entry name" value="MCPsignal_dom"/>
</dbReference>
<evidence type="ECO:0000313" key="11">
    <source>
        <dbReference type="Proteomes" id="UP000297914"/>
    </source>
</evidence>
<dbReference type="AlphaFoldDB" id="A0A5F0K665"/>
<evidence type="ECO:0000259" key="7">
    <source>
        <dbReference type="PROSITE" id="PS50885"/>
    </source>
</evidence>
<proteinExistence type="inferred from homology"/>
<dbReference type="PROSITE" id="PS50885">
    <property type="entry name" value="HAMP"/>
    <property type="match status" value="1"/>
</dbReference>
<dbReference type="EMBL" id="QORL01000054">
    <property type="protein sequence ID" value="TFF71803.1"/>
    <property type="molecule type" value="Genomic_DNA"/>
</dbReference>
<dbReference type="Gene3D" id="6.10.340.10">
    <property type="match status" value="1"/>
</dbReference>
<dbReference type="GO" id="GO:0006935">
    <property type="term" value="P:chemotaxis"/>
    <property type="evidence" value="ECO:0007669"/>
    <property type="project" value="UniProtKB-ARBA"/>
</dbReference>
<evidence type="ECO:0000313" key="10">
    <source>
        <dbReference type="Proteomes" id="UP000297720"/>
    </source>
</evidence>
<feature type="coiled-coil region" evidence="5">
    <location>
        <begin position="261"/>
        <end position="295"/>
    </location>
</feature>
<dbReference type="SMART" id="SM00304">
    <property type="entry name" value="HAMP"/>
    <property type="match status" value="1"/>
</dbReference>
<evidence type="ECO:0000256" key="5">
    <source>
        <dbReference type="SAM" id="Coils"/>
    </source>
</evidence>
<dbReference type="GO" id="GO:0016020">
    <property type="term" value="C:membrane"/>
    <property type="evidence" value="ECO:0007669"/>
    <property type="project" value="UniProtKB-SubCell"/>
</dbReference>
<comment type="caution">
    <text evidence="9">The sequence shown here is derived from an EMBL/GenBank/DDBJ whole genome shotgun (WGS) entry which is preliminary data.</text>
</comment>
<dbReference type="FunFam" id="1.10.287.950:FF:000001">
    <property type="entry name" value="Methyl-accepting chemotaxis sensory transducer"/>
    <property type="match status" value="1"/>
</dbReference>
<dbReference type="Gene3D" id="1.10.287.950">
    <property type="entry name" value="Methyl-accepting chemotaxis protein"/>
    <property type="match status" value="1"/>
</dbReference>
<reference evidence="9 11" key="1">
    <citation type="submission" date="2018-06" db="EMBL/GenBank/DDBJ databases">
        <title>Occurrence of a novel blaKPC-2- and qnrS2- harbouring IncP6 plasmid from Aeromonas taiwanensis isolates recovered from the river sediments.</title>
        <authorList>
            <person name="Zheng B."/>
            <person name="Yu X."/>
            <person name="Xiao Y."/>
        </authorList>
    </citation>
    <scope>NUCLEOTIDE SEQUENCE [LARGE SCALE GENOMIC DNA]</scope>
    <source>
        <strain evidence="8 10">1713</strain>
        <strain evidence="9 11">198</strain>
    </source>
</reference>
<protein>
    <submittedName>
        <fullName evidence="9">Methyl-accepting chemotaxis protein</fullName>
    </submittedName>
</protein>
<name>A0A5F0K665_9GAMM</name>
<keyword evidence="2 4" id="KW-0807">Transducer</keyword>
<dbReference type="PANTHER" id="PTHR32089:SF112">
    <property type="entry name" value="LYSOZYME-LIKE PROTEIN-RELATED"/>
    <property type="match status" value="1"/>
</dbReference>
<evidence type="ECO:0000256" key="1">
    <source>
        <dbReference type="ARBA" id="ARBA00004370"/>
    </source>
</evidence>
<dbReference type="EMBL" id="QORK01000054">
    <property type="protein sequence ID" value="TFF74922.1"/>
    <property type="molecule type" value="Genomic_DNA"/>
</dbReference>
<evidence type="ECO:0000256" key="4">
    <source>
        <dbReference type="PROSITE-ProRule" id="PRU00284"/>
    </source>
</evidence>
<evidence type="ECO:0000256" key="3">
    <source>
        <dbReference type="ARBA" id="ARBA00029447"/>
    </source>
</evidence>
<comment type="similarity">
    <text evidence="3">Belongs to the methyl-accepting chemotaxis (MCP) protein family.</text>
</comment>
<keyword evidence="10" id="KW-1185">Reference proteome</keyword>
<gene>
    <name evidence="8" type="ORF">DRM93_19245</name>
    <name evidence="9" type="ORF">DRM94_19245</name>
</gene>
<evidence type="ECO:0000256" key="2">
    <source>
        <dbReference type="ARBA" id="ARBA00023224"/>
    </source>
</evidence>
<evidence type="ECO:0000259" key="6">
    <source>
        <dbReference type="PROSITE" id="PS50111"/>
    </source>
</evidence>